<sequence>MQDGTAARNEGRAEGERARADGEREHASTRHGKHEEHGQGHQRSKSGGILGAFRDAIGKSQSPSPQIGNDEGHDQDVEVAKRASSIATALRQSQGRQRKGSLRKAAMAKMRERSSSLRKAKPPTITTTTSVDPSDEATAPGRFSYENAPLNSSSDSGWLPAVHLSPSSPAVIYTPPDDPERTLPSLLASPMSPVAPYASTTDEDDIMSFYRPSTSGNDYSFSGPNQGSVTSLSHRRSTRSNRRTSISAVLTPAEADPDDEWDYSETEWWGWVVLIATWIVFVVGMGSCLGVWSWAWDVGETPYAPPDLEDDATLPITGYYPALIVCTAVTSWVWVVVAWVGMKYFRHAKVGVDGYLAIPHFAIVSCNWSVMALHQRPRGGSKLEELLPSLLILKGLESREISKKDAESRQTVHGAQHERRTRTIPARKPQRTPNTLVSQRITNGRPFRFFELPQEIRDEVYSHLVVRKTSRSLPILDATTILNDRKKRLAARKSRERLNQRRLSTGQRPVCPRAADPEPILHLELLRASQRLAGEATDCMYTNNWFAISLNKLPVPSYEFPQGWDLSRIKRLQVELQLKDAIRMNRYVDWASFLSAFPSLQFLRIVPTLHPRYYEWSHPEFYEWSSTPFVHKAFFRELLTALPGYVDLRIGLPVDGAADDVQMQGEVAVHRKYLCD</sequence>
<feature type="compositionally biased region" description="Polar residues" evidence="1">
    <location>
        <begin position="85"/>
        <end position="95"/>
    </location>
</feature>
<feature type="compositionally biased region" description="Basic and acidic residues" evidence="1">
    <location>
        <begin position="70"/>
        <end position="81"/>
    </location>
</feature>
<dbReference type="GeneID" id="62198416"/>
<gene>
    <name evidence="3" type="ORF">GT037_000191</name>
</gene>
<protein>
    <submittedName>
        <fullName evidence="3">Uncharacterized protein</fullName>
    </submittedName>
</protein>
<accession>A0A8H7BBG3</accession>
<feature type="non-terminal residue" evidence="3">
    <location>
        <position position="1"/>
    </location>
</feature>
<feature type="compositionally biased region" description="Basic and acidic residues" evidence="1">
    <location>
        <begin position="9"/>
        <end position="39"/>
    </location>
</feature>
<dbReference type="PANTHER" id="PTHR39400">
    <property type="entry name" value="YALI0E29227P"/>
    <property type="match status" value="1"/>
</dbReference>
<reference evidence="3" key="2">
    <citation type="submission" date="2020-08" db="EMBL/GenBank/DDBJ databases">
        <title>Draft Genome Sequence of Cumin Blight Pathogen Alternaria burnsii.</title>
        <authorList>
            <person name="Feng Z."/>
        </authorList>
    </citation>
    <scope>NUCLEOTIDE SEQUENCE</scope>
    <source>
        <strain evidence="3">CBS107.38</strain>
    </source>
</reference>
<feature type="region of interest" description="Disordered" evidence="1">
    <location>
        <begin position="170"/>
        <end position="199"/>
    </location>
</feature>
<feature type="transmembrane region" description="Helical" evidence="2">
    <location>
        <begin position="268"/>
        <end position="296"/>
    </location>
</feature>
<keyword evidence="2" id="KW-1133">Transmembrane helix</keyword>
<dbReference type="PANTHER" id="PTHR39400:SF1">
    <property type="entry name" value="PIG-P DOMAIN-CONTAINING PROTEIN"/>
    <property type="match status" value="1"/>
</dbReference>
<feature type="compositionally biased region" description="Polar residues" evidence="1">
    <location>
        <begin position="217"/>
        <end position="227"/>
    </location>
</feature>
<feature type="region of interest" description="Disordered" evidence="1">
    <location>
        <begin position="403"/>
        <end position="422"/>
    </location>
</feature>
<proteinExistence type="predicted"/>
<feature type="region of interest" description="Disordered" evidence="1">
    <location>
        <begin position="217"/>
        <end position="240"/>
    </location>
</feature>
<dbReference type="EMBL" id="JAAABM010000001">
    <property type="protein sequence ID" value="KAF7681215.1"/>
    <property type="molecule type" value="Genomic_DNA"/>
</dbReference>
<comment type="caution">
    <text evidence="3">The sequence shown here is derived from an EMBL/GenBank/DDBJ whole genome shotgun (WGS) entry which is preliminary data.</text>
</comment>
<dbReference type="InterPro" id="IPR029164">
    <property type="entry name" value="PIG-Y"/>
</dbReference>
<dbReference type="Pfam" id="PF15159">
    <property type="entry name" value="PIG-Y"/>
    <property type="match status" value="1"/>
</dbReference>
<dbReference type="RefSeq" id="XP_038791094.1">
    <property type="nucleotide sequence ID" value="XM_038925238.1"/>
</dbReference>
<name>A0A8H7BBG3_9PLEO</name>
<evidence type="ECO:0000313" key="3">
    <source>
        <dbReference type="EMBL" id="KAF7681215.1"/>
    </source>
</evidence>
<evidence type="ECO:0000256" key="1">
    <source>
        <dbReference type="SAM" id="MobiDB-lite"/>
    </source>
</evidence>
<feature type="transmembrane region" description="Helical" evidence="2">
    <location>
        <begin position="354"/>
        <end position="373"/>
    </location>
</feature>
<evidence type="ECO:0000313" key="4">
    <source>
        <dbReference type="Proteomes" id="UP000596902"/>
    </source>
</evidence>
<feature type="region of interest" description="Disordered" evidence="1">
    <location>
        <begin position="491"/>
        <end position="511"/>
    </location>
</feature>
<keyword evidence="2" id="KW-0472">Membrane</keyword>
<organism evidence="3 4">
    <name type="scientific">Alternaria burnsii</name>
    <dbReference type="NCBI Taxonomy" id="1187904"/>
    <lineage>
        <taxon>Eukaryota</taxon>
        <taxon>Fungi</taxon>
        <taxon>Dikarya</taxon>
        <taxon>Ascomycota</taxon>
        <taxon>Pezizomycotina</taxon>
        <taxon>Dothideomycetes</taxon>
        <taxon>Pleosporomycetidae</taxon>
        <taxon>Pleosporales</taxon>
        <taxon>Pleosporineae</taxon>
        <taxon>Pleosporaceae</taxon>
        <taxon>Alternaria</taxon>
        <taxon>Alternaria sect. Alternaria</taxon>
    </lineage>
</organism>
<keyword evidence="4" id="KW-1185">Reference proteome</keyword>
<feature type="compositionally biased region" description="Basic and acidic residues" evidence="1">
    <location>
        <begin position="403"/>
        <end position="418"/>
    </location>
</feature>
<evidence type="ECO:0000256" key="2">
    <source>
        <dbReference type="SAM" id="Phobius"/>
    </source>
</evidence>
<feature type="region of interest" description="Disordered" evidence="1">
    <location>
        <begin position="1"/>
        <end position="154"/>
    </location>
</feature>
<keyword evidence="2" id="KW-0812">Transmembrane</keyword>
<reference evidence="3" key="1">
    <citation type="submission" date="2020-01" db="EMBL/GenBank/DDBJ databases">
        <authorList>
            <person name="Feng Z.H.Z."/>
        </authorList>
    </citation>
    <scope>NUCLEOTIDE SEQUENCE</scope>
    <source>
        <strain evidence="3">CBS107.38</strain>
    </source>
</reference>
<dbReference type="AlphaFoldDB" id="A0A8H7BBG3"/>
<feature type="transmembrane region" description="Helical" evidence="2">
    <location>
        <begin position="316"/>
        <end position="342"/>
    </location>
</feature>
<dbReference type="Proteomes" id="UP000596902">
    <property type="component" value="Unassembled WGS sequence"/>
</dbReference>